<keyword evidence="1" id="KW-0479">Metal-binding</keyword>
<reference evidence="4 5" key="1">
    <citation type="journal article" date="2009" name="Int. J. Syst. Evol. Microbiol.">
        <title>Paenibacillus contaminans sp. nov., isolated from a contaminated laboratory plate.</title>
        <authorList>
            <person name="Chou J.H."/>
            <person name="Lee J.H."/>
            <person name="Lin M.C."/>
            <person name="Chang P.S."/>
            <person name="Arun A.B."/>
            <person name="Young C.C."/>
            <person name="Chen W.M."/>
        </authorList>
    </citation>
    <scope>NUCLEOTIDE SEQUENCE [LARGE SCALE GENOMIC DNA]</scope>
    <source>
        <strain evidence="4 5">CKOBP-6</strain>
    </source>
</reference>
<protein>
    <submittedName>
        <fullName evidence="4">Mandelate racemase/muconate lactonizing enzyme family protein</fullName>
    </submittedName>
</protein>
<dbReference type="RefSeq" id="WP_113036050.1">
    <property type="nucleotide sequence ID" value="NZ_QMFB01000040.1"/>
</dbReference>
<dbReference type="EMBL" id="QMFB01000040">
    <property type="protein sequence ID" value="RAV10896.1"/>
    <property type="molecule type" value="Genomic_DNA"/>
</dbReference>
<evidence type="ECO:0000313" key="5">
    <source>
        <dbReference type="Proteomes" id="UP000250369"/>
    </source>
</evidence>
<evidence type="ECO:0000313" key="4">
    <source>
        <dbReference type="EMBL" id="RAV10896.1"/>
    </source>
</evidence>
<keyword evidence="2" id="KW-0456">Lyase</keyword>
<evidence type="ECO:0000259" key="3">
    <source>
        <dbReference type="SMART" id="SM00922"/>
    </source>
</evidence>
<dbReference type="Proteomes" id="UP000250369">
    <property type="component" value="Unassembled WGS sequence"/>
</dbReference>
<dbReference type="InterPro" id="IPR013341">
    <property type="entry name" value="Mandelate_racemase_N_dom"/>
</dbReference>
<dbReference type="InterPro" id="IPR036849">
    <property type="entry name" value="Enolase-like_C_sf"/>
</dbReference>
<dbReference type="InterPro" id="IPR013342">
    <property type="entry name" value="Mandelate_racemase_C"/>
</dbReference>
<keyword evidence="5" id="KW-1185">Reference proteome</keyword>
<dbReference type="Pfam" id="PF13378">
    <property type="entry name" value="MR_MLE_C"/>
    <property type="match status" value="1"/>
</dbReference>
<dbReference type="GO" id="GO:0046872">
    <property type="term" value="F:metal ion binding"/>
    <property type="evidence" value="ECO:0007669"/>
    <property type="project" value="UniProtKB-KW"/>
</dbReference>
<organism evidence="4 5">
    <name type="scientific">Paenibacillus contaminans</name>
    <dbReference type="NCBI Taxonomy" id="450362"/>
    <lineage>
        <taxon>Bacteria</taxon>
        <taxon>Bacillati</taxon>
        <taxon>Bacillota</taxon>
        <taxon>Bacilli</taxon>
        <taxon>Bacillales</taxon>
        <taxon>Paenibacillaceae</taxon>
        <taxon>Paenibacillus</taxon>
    </lineage>
</organism>
<dbReference type="CDD" id="cd03316">
    <property type="entry name" value="MR_like"/>
    <property type="match status" value="1"/>
</dbReference>
<dbReference type="InterPro" id="IPR034593">
    <property type="entry name" value="DgoD-like"/>
</dbReference>
<dbReference type="SFLD" id="SFLDS00001">
    <property type="entry name" value="Enolase"/>
    <property type="match status" value="1"/>
</dbReference>
<evidence type="ECO:0000256" key="1">
    <source>
        <dbReference type="ARBA" id="ARBA00022723"/>
    </source>
</evidence>
<dbReference type="PANTHER" id="PTHR48080:SF2">
    <property type="entry name" value="D-GALACTONATE DEHYDRATASE"/>
    <property type="match status" value="1"/>
</dbReference>
<evidence type="ECO:0000256" key="2">
    <source>
        <dbReference type="ARBA" id="ARBA00023239"/>
    </source>
</evidence>
<dbReference type="SUPFAM" id="SSF54826">
    <property type="entry name" value="Enolase N-terminal domain-like"/>
    <property type="match status" value="1"/>
</dbReference>
<dbReference type="Pfam" id="PF02746">
    <property type="entry name" value="MR_MLE_N"/>
    <property type="match status" value="1"/>
</dbReference>
<gene>
    <name evidence="4" type="ORF">DQG23_36895</name>
</gene>
<feature type="domain" description="Mandelate racemase/muconate lactonizing enzyme C-terminal" evidence="3">
    <location>
        <begin position="127"/>
        <end position="232"/>
    </location>
</feature>
<name>A0A329LUU1_9BACL</name>
<sequence length="377" mass="41742">MKIIDVKTFVVGNEWKNWVFVKLYTDEGITGLGEVTGGLQTKPHEAAVHEMKPLFIGKDPRNIGEIYDSMKKGLFLGYSIAMSGIEQACWDILGKSLDVPVWQLLGGKMRPRIRAYANGWYRGPRDPGFFAEAALKVVAKGYTALKFDPFGHAYRFLDREEEKLSLAIVRAVRDAVGDNVDLLIEAHDRFSVSTAVKIGHALAEFNPMFFETPVMSTDIAATIEVARRIPIPVASGERSTSLREIAELVESKAVSIAQPEVLLIGGISMMMKAAAIAEAHESYIAPHNAQSPLCTLVNAHIGAAVPNLLIQECFDDTNTEWTKEILANTAVVKDGYIEIPDTPGLGTDLIEERIVKYPYGDQNFLRLFESGWESRRK</sequence>
<dbReference type="InterPro" id="IPR029065">
    <property type="entry name" value="Enolase_C-like"/>
</dbReference>
<comment type="caution">
    <text evidence="4">The sequence shown here is derived from an EMBL/GenBank/DDBJ whole genome shotgun (WGS) entry which is preliminary data.</text>
</comment>
<dbReference type="InterPro" id="IPR029017">
    <property type="entry name" value="Enolase-like_N"/>
</dbReference>
<dbReference type="Gene3D" id="3.30.390.10">
    <property type="entry name" value="Enolase-like, N-terminal domain"/>
    <property type="match status" value="1"/>
</dbReference>
<dbReference type="SMART" id="SM00922">
    <property type="entry name" value="MR_MLE"/>
    <property type="match status" value="1"/>
</dbReference>
<accession>A0A329LUU1</accession>
<proteinExistence type="predicted"/>
<dbReference type="OrthoDB" id="9775391at2"/>
<dbReference type="AlphaFoldDB" id="A0A329LUU1"/>
<dbReference type="SUPFAM" id="SSF51604">
    <property type="entry name" value="Enolase C-terminal domain-like"/>
    <property type="match status" value="1"/>
</dbReference>
<dbReference type="Gene3D" id="3.20.20.120">
    <property type="entry name" value="Enolase-like C-terminal domain"/>
    <property type="match status" value="1"/>
</dbReference>
<dbReference type="PANTHER" id="PTHR48080">
    <property type="entry name" value="D-GALACTONATE DEHYDRATASE-RELATED"/>
    <property type="match status" value="1"/>
</dbReference>
<dbReference type="GO" id="GO:0016829">
    <property type="term" value="F:lyase activity"/>
    <property type="evidence" value="ECO:0007669"/>
    <property type="project" value="UniProtKB-KW"/>
</dbReference>